<dbReference type="AlphaFoldDB" id="A0A212ACE7"/>
<comment type="caution">
    <text evidence="1">The sequence shown here is derived from an EMBL/GenBank/DDBJ whole genome shotgun (WGS) entry which is preliminary data.</text>
</comment>
<dbReference type="InterPro" id="IPR006450">
    <property type="entry name" value="Phage_HK97_gp6-like"/>
</dbReference>
<dbReference type="EMBL" id="NIPW01000011">
    <property type="protein sequence ID" value="OWJ78548.1"/>
    <property type="molecule type" value="Genomic_DNA"/>
</dbReference>
<dbReference type="Proteomes" id="UP000196878">
    <property type="component" value="Unassembled WGS sequence"/>
</dbReference>
<proteinExistence type="predicted"/>
<evidence type="ECO:0008006" key="3">
    <source>
        <dbReference type="Google" id="ProtNLM"/>
    </source>
</evidence>
<dbReference type="InterPro" id="IPR021146">
    <property type="entry name" value="Phage_gp6-like_head-tail"/>
</dbReference>
<dbReference type="OrthoDB" id="8452228at2"/>
<organism evidence="1 2">
    <name type="scientific">Haematobacter genomosp. 1</name>
    <dbReference type="NCBI Taxonomy" id="366618"/>
    <lineage>
        <taxon>Bacteria</taxon>
        <taxon>Pseudomonadati</taxon>
        <taxon>Pseudomonadota</taxon>
        <taxon>Alphaproteobacteria</taxon>
        <taxon>Rhodobacterales</taxon>
        <taxon>Paracoccaceae</taxon>
        <taxon>Haematobacter</taxon>
    </lineage>
</organism>
<dbReference type="CDD" id="cd08054">
    <property type="entry name" value="gp6"/>
    <property type="match status" value="1"/>
</dbReference>
<dbReference type="NCBIfam" id="TIGR01560">
    <property type="entry name" value="put_DNA_pack"/>
    <property type="match status" value="1"/>
</dbReference>
<accession>A0A212ACE7</accession>
<sequence>MISLDEAKLHLRITEDDLNAEIVQMIAAATDHLASIGITSSCDPVPPAVKRAALLLVDHFFQWSGRMGDDTAPPFPPVINRLIAPYREIAL</sequence>
<name>A0A212ACE7_9RHOB</name>
<evidence type="ECO:0000313" key="2">
    <source>
        <dbReference type="Proteomes" id="UP000196878"/>
    </source>
</evidence>
<dbReference type="Pfam" id="PF05135">
    <property type="entry name" value="Phage_connect_1"/>
    <property type="match status" value="1"/>
</dbReference>
<dbReference type="RefSeq" id="WP_088215204.1">
    <property type="nucleotide sequence ID" value="NZ_NIPW01000011.1"/>
</dbReference>
<protein>
    <recommendedName>
        <fullName evidence="3">Phage gp6-like head-tail connector protein</fullName>
    </recommendedName>
</protein>
<gene>
    <name evidence="1" type="ORF">CDV49_09000</name>
</gene>
<dbReference type="Gene3D" id="1.10.3230.30">
    <property type="entry name" value="Phage gp6-like head-tail connector protein"/>
    <property type="match status" value="1"/>
</dbReference>
<reference evidence="1 2" key="1">
    <citation type="submission" date="2016-12" db="EMBL/GenBank/DDBJ databases">
        <title>Comparison of Traditional DNA-DNA Hybridization with In Silico Genomic Analysis.</title>
        <authorList>
            <person name="Nicholson A.C."/>
            <person name="Humrighouse B.W."/>
            <person name="Graziano J."/>
            <person name="Lasker B."/>
            <person name="Whitney A.M."/>
            <person name="Mcquiston J.R."/>
        </authorList>
    </citation>
    <scope>NUCLEOTIDE SEQUENCE [LARGE SCALE GENOMIC DNA]</scope>
    <source>
        <strain evidence="1 2">H2240</strain>
    </source>
</reference>
<keyword evidence="2" id="KW-1185">Reference proteome</keyword>
<evidence type="ECO:0000313" key="1">
    <source>
        <dbReference type="EMBL" id="OWJ78548.1"/>
    </source>
</evidence>